<dbReference type="HOGENOM" id="CLU_2481374_0_0_11"/>
<dbReference type="EMBL" id="AXZG01000037">
    <property type="protein sequence ID" value="ERT66183.1"/>
    <property type="molecule type" value="Genomic_DNA"/>
</dbReference>
<sequence length="87" mass="8502">MCFVDDEDFVAVSHGCQGCAFTQVAGMVYAAVGCRIHFDDVEGAAAVAGEFAAGVAYAAGGGGWSLGTVEAACQDACGGGFAASARA</sequence>
<proteinExistence type="predicted"/>
<gene>
    <name evidence="1" type="ORF">HMPREF0742_01224</name>
</gene>
<evidence type="ECO:0000313" key="1">
    <source>
        <dbReference type="EMBL" id="ERT66183.1"/>
    </source>
</evidence>
<accession>U7V619</accession>
<reference evidence="1 2" key="1">
    <citation type="submission" date="2013-08" db="EMBL/GenBank/DDBJ databases">
        <authorList>
            <person name="Weinstock G."/>
            <person name="Sodergren E."/>
            <person name="Wylie T."/>
            <person name="Fulton L."/>
            <person name="Fulton R."/>
            <person name="Fronick C."/>
            <person name="O'Laughlin M."/>
            <person name="Godfrey J."/>
            <person name="Miner T."/>
            <person name="Herter B."/>
            <person name="Appelbaum E."/>
            <person name="Cordes M."/>
            <person name="Lek S."/>
            <person name="Wollam A."/>
            <person name="Pepin K.H."/>
            <person name="Palsikar V.B."/>
            <person name="Mitreva M."/>
            <person name="Wilson R.K."/>
        </authorList>
    </citation>
    <scope>NUCLEOTIDE SEQUENCE [LARGE SCALE GENOMIC DNA]</scope>
    <source>
        <strain evidence="1 2">F0184</strain>
    </source>
</reference>
<protein>
    <submittedName>
        <fullName evidence="1">Uncharacterized protein</fullName>
    </submittedName>
</protein>
<dbReference type="Proteomes" id="UP000017174">
    <property type="component" value="Unassembled WGS sequence"/>
</dbReference>
<name>U7V619_9MICC</name>
<comment type="caution">
    <text evidence="1">The sequence shown here is derived from an EMBL/GenBank/DDBJ whole genome shotgun (WGS) entry which is preliminary data.</text>
</comment>
<dbReference type="AlphaFoldDB" id="U7V619"/>
<organism evidence="1 2">
    <name type="scientific">Rothia aeria F0184</name>
    <dbReference type="NCBI Taxonomy" id="888019"/>
    <lineage>
        <taxon>Bacteria</taxon>
        <taxon>Bacillati</taxon>
        <taxon>Actinomycetota</taxon>
        <taxon>Actinomycetes</taxon>
        <taxon>Micrococcales</taxon>
        <taxon>Micrococcaceae</taxon>
        <taxon>Rothia</taxon>
    </lineage>
</organism>
<evidence type="ECO:0000313" key="2">
    <source>
        <dbReference type="Proteomes" id="UP000017174"/>
    </source>
</evidence>